<dbReference type="EMBL" id="DSYK01000646">
    <property type="protein sequence ID" value="HGS22741.1"/>
    <property type="molecule type" value="Genomic_DNA"/>
</dbReference>
<proteinExistence type="predicted"/>
<evidence type="ECO:0000256" key="1">
    <source>
        <dbReference type="SAM" id="Phobius"/>
    </source>
</evidence>
<comment type="caution">
    <text evidence="2">The sequence shown here is derived from an EMBL/GenBank/DDBJ whole genome shotgun (WGS) entry which is preliminary data.</text>
</comment>
<protein>
    <recommendedName>
        <fullName evidence="3">YtxH domain-containing protein</fullName>
    </recommendedName>
</protein>
<feature type="transmembrane region" description="Helical" evidence="1">
    <location>
        <begin position="7"/>
        <end position="29"/>
    </location>
</feature>
<gene>
    <name evidence="2" type="ORF">ENT37_12875</name>
</gene>
<organism evidence="2">
    <name type="scientific">Anaerolinea thermolimosa</name>
    <dbReference type="NCBI Taxonomy" id="229919"/>
    <lineage>
        <taxon>Bacteria</taxon>
        <taxon>Bacillati</taxon>
        <taxon>Chloroflexota</taxon>
        <taxon>Anaerolineae</taxon>
        <taxon>Anaerolineales</taxon>
        <taxon>Anaerolineaceae</taxon>
        <taxon>Anaerolinea</taxon>
    </lineage>
</organism>
<sequence>MSERDEFGAFMIGFVVGALTGAVVSLLFAPQSGEETRVLIKERAIELGDRVSEGVQKVGSEVETRTVEYRQKAEELASKARSAVEEAAKKGQEVIEEQKARVTEAVQSVTKPKEETPL</sequence>
<dbReference type="PANTHER" id="PTHR35792:SF1">
    <property type="entry name" value="SLL0268 PROTEIN"/>
    <property type="match status" value="1"/>
</dbReference>
<dbReference type="InterPro" id="IPR052928">
    <property type="entry name" value="Desiccation-related_membrane"/>
</dbReference>
<accession>A0A7C4PHV6</accession>
<reference evidence="2" key="1">
    <citation type="journal article" date="2020" name="mSystems">
        <title>Genome- and Community-Level Interaction Insights into Carbon Utilization and Element Cycling Functions of Hydrothermarchaeota in Hydrothermal Sediment.</title>
        <authorList>
            <person name="Zhou Z."/>
            <person name="Liu Y."/>
            <person name="Xu W."/>
            <person name="Pan J."/>
            <person name="Luo Z.H."/>
            <person name="Li M."/>
        </authorList>
    </citation>
    <scope>NUCLEOTIDE SEQUENCE [LARGE SCALE GENOMIC DNA]</scope>
    <source>
        <strain evidence="2">SpSt-573</strain>
    </source>
</reference>
<dbReference type="Pfam" id="PF12732">
    <property type="entry name" value="YtxH"/>
    <property type="match status" value="1"/>
</dbReference>
<evidence type="ECO:0008006" key="3">
    <source>
        <dbReference type="Google" id="ProtNLM"/>
    </source>
</evidence>
<name>A0A7C4PHV6_9CHLR</name>
<keyword evidence="1" id="KW-0812">Transmembrane</keyword>
<keyword evidence="1" id="KW-0472">Membrane</keyword>
<evidence type="ECO:0000313" key="2">
    <source>
        <dbReference type="EMBL" id="HGS22741.1"/>
    </source>
</evidence>
<dbReference type="PANTHER" id="PTHR35792">
    <property type="entry name" value="GENERAL STRESS PROTEIN"/>
    <property type="match status" value="1"/>
</dbReference>
<keyword evidence="1" id="KW-1133">Transmembrane helix</keyword>
<dbReference type="InterPro" id="IPR024623">
    <property type="entry name" value="YtxH"/>
</dbReference>
<dbReference type="AlphaFoldDB" id="A0A7C4PHV6"/>